<comment type="caution">
    <text evidence="3">The sequence shown here is derived from an EMBL/GenBank/DDBJ whole genome shotgun (WGS) entry which is preliminary data.</text>
</comment>
<gene>
    <name evidence="3" type="ORF">WMO37_03560</name>
</gene>
<dbReference type="InterPro" id="IPR026881">
    <property type="entry name" value="WYL_dom"/>
</dbReference>
<dbReference type="EMBL" id="JBBMFS010000002">
    <property type="protein sequence ID" value="MEQ2554093.1"/>
    <property type="molecule type" value="Genomic_DNA"/>
</dbReference>
<evidence type="ECO:0000259" key="2">
    <source>
        <dbReference type="Pfam" id="PF25583"/>
    </source>
</evidence>
<dbReference type="Proteomes" id="UP001546774">
    <property type="component" value="Unassembled WGS sequence"/>
</dbReference>
<name>A0ABV1H3N9_9FIRM</name>
<keyword evidence="4" id="KW-1185">Reference proteome</keyword>
<dbReference type="Pfam" id="PF25583">
    <property type="entry name" value="WCX"/>
    <property type="match status" value="1"/>
</dbReference>
<proteinExistence type="predicted"/>
<protein>
    <submittedName>
        <fullName evidence="3">WYL domain-containing protein</fullName>
    </submittedName>
</protein>
<sequence length="320" mass="38152">MNKRNRVMEIFYRFMSGEHMAVKDLAAEYEVSEKSIQRDISEIKNFMAEYGYSVGREEVKFDRSSQKMYFEAEKFLTNGEMLAITKILIATRTLPQDKMNQLVEKLEGFASTKDKKRLKELVKRELYHYKPVATLCNDLIDNLYALAEAIDDKQEITITYYKMDKSRIDRRIRPLAIVFSEYYFYLIAVHEVDDEWKERYYRIDRITDMIKHRTRFEVEYDSRFDEGKLKNEIQYMWPGKEQQIEFEFTGPSVQAILDRIPKSKVIKREKNKVTIQATVVHGTGIKMTLLSQGSWVKVLSPQSFVDEMKEEVEKMMERYR</sequence>
<evidence type="ECO:0000259" key="1">
    <source>
        <dbReference type="Pfam" id="PF13280"/>
    </source>
</evidence>
<dbReference type="PANTHER" id="PTHR34580:SF1">
    <property type="entry name" value="PROTEIN PAFC"/>
    <property type="match status" value="1"/>
</dbReference>
<dbReference type="PANTHER" id="PTHR34580">
    <property type="match status" value="1"/>
</dbReference>
<dbReference type="InterPro" id="IPR036388">
    <property type="entry name" value="WH-like_DNA-bd_sf"/>
</dbReference>
<evidence type="ECO:0000313" key="3">
    <source>
        <dbReference type="EMBL" id="MEQ2554093.1"/>
    </source>
</evidence>
<dbReference type="InterPro" id="IPR051534">
    <property type="entry name" value="CBASS_pafABC_assoc_protein"/>
</dbReference>
<dbReference type="PROSITE" id="PS52050">
    <property type="entry name" value="WYL"/>
    <property type="match status" value="1"/>
</dbReference>
<dbReference type="Gene3D" id="1.10.10.10">
    <property type="entry name" value="Winged helix-like DNA-binding domain superfamily/Winged helix DNA-binding domain"/>
    <property type="match status" value="1"/>
</dbReference>
<feature type="domain" description="WYL" evidence="1">
    <location>
        <begin position="142"/>
        <end position="208"/>
    </location>
</feature>
<feature type="domain" description="WCX" evidence="2">
    <location>
        <begin position="243"/>
        <end position="316"/>
    </location>
</feature>
<dbReference type="InterPro" id="IPR057727">
    <property type="entry name" value="WCX_dom"/>
</dbReference>
<evidence type="ECO:0000313" key="4">
    <source>
        <dbReference type="Proteomes" id="UP001546774"/>
    </source>
</evidence>
<organism evidence="3 4">
    <name type="scientific">Lachnospira intestinalis</name>
    <dbReference type="NCBI Taxonomy" id="3133158"/>
    <lineage>
        <taxon>Bacteria</taxon>
        <taxon>Bacillati</taxon>
        <taxon>Bacillota</taxon>
        <taxon>Clostridia</taxon>
        <taxon>Lachnospirales</taxon>
        <taxon>Lachnospiraceae</taxon>
        <taxon>Lachnospira</taxon>
    </lineage>
</organism>
<reference evidence="3" key="1">
    <citation type="submission" date="2024-03" db="EMBL/GenBank/DDBJ databases">
        <title>Human intestinal bacterial collection.</title>
        <authorList>
            <person name="Pauvert C."/>
            <person name="Hitch T.C.A."/>
            <person name="Clavel T."/>
        </authorList>
    </citation>
    <scope>NUCLEOTIDE SEQUENCE [LARGE SCALE GENOMIC DNA]</scope>
    <source>
        <strain evidence="3">CLA-AA-H89B</strain>
    </source>
</reference>
<accession>A0ABV1H3N9</accession>
<dbReference type="Pfam" id="PF13280">
    <property type="entry name" value="WYL"/>
    <property type="match status" value="1"/>
</dbReference>